<dbReference type="InterPro" id="IPR014617">
    <property type="entry name" value="YphA_Bacsu"/>
</dbReference>
<dbReference type="PIRSF" id="PIRSF036710">
    <property type="entry name" value="YphA_Bacsu"/>
    <property type="match status" value="1"/>
</dbReference>
<accession>A0A5D4TW82</accession>
<organism evidence="2 3">
    <name type="scientific">Rossellomorea aquimaris</name>
    <dbReference type="NCBI Taxonomy" id="189382"/>
    <lineage>
        <taxon>Bacteria</taxon>
        <taxon>Bacillati</taxon>
        <taxon>Bacillota</taxon>
        <taxon>Bacilli</taxon>
        <taxon>Bacillales</taxon>
        <taxon>Bacillaceae</taxon>
        <taxon>Rossellomorea</taxon>
    </lineage>
</organism>
<keyword evidence="1" id="KW-0472">Membrane</keyword>
<evidence type="ECO:0000313" key="3">
    <source>
        <dbReference type="Proteomes" id="UP000325054"/>
    </source>
</evidence>
<sequence length="206" mass="23099">MNGLIFLWLMWAGWIVSTFLLSKKNNWRFWGSAASLILIISFPYGIGLPGQHAGLTVVLIFLFSMLLIRNYSLIEKLFLFISSIIIGLSYSSFKLLSFYDPIIMVFDEKIMVTAILLVISYLLYSDAEQVKKRLLALVIGLIIGEFLTGVVFLQHKLPYAAGGHFFLDLFSIIAVSGAVVHLLQLLTNTQSSFIKTALKKGEVKNL</sequence>
<feature type="transmembrane region" description="Helical" evidence="1">
    <location>
        <begin position="102"/>
        <end position="122"/>
    </location>
</feature>
<proteinExistence type="predicted"/>
<dbReference type="AlphaFoldDB" id="A0A5D4TW82"/>
<dbReference type="EMBL" id="VTEW01000007">
    <property type="protein sequence ID" value="TYS79271.1"/>
    <property type="molecule type" value="Genomic_DNA"/>
</dbReference>
<gene>
    <name evidence="2" type="ORF">FZC80_10120</name>
</gene>
<comment type="caution">
    <text evidence="2">The sequence shown here is derived from an EMBL/GenBank/DDBJ whole genome shotgun (WGS) entry which is preliminary data.</text>
</comment>
<evidence type="ECO:0000313" key="2">
    <source>
        <dbReference type="EMBL" id="TYS79271.1"/>
    </source>
</evidence>
<dbReference type="Pfam" id="PF24124">
    <property type="entry name" value="YphA"/>
    <property type="match status" value="1"/>
</dbReference>
<feature type="transmembrane region" description="Helical" evidence="1">
    <location>
        <begin position="165"/>
        <end position="186"/>
    </location>
</feature>
<feature type="transmembrane region" description="Helical" evidence="1">
    <location>
        <begin position="77"/>
        <end position="96"/>
    </location>
</feature>
<feature type="transmembrane region" description="Helical" evidence="1">
    <location>
        <begin position="52"/>
        <end position="68"/>
    </location>
</feature>
<feature type="transmembrane region" description="Helical" evidence="1">
    <location>
        <begin position="29"/>
        <end position="46"/>
    </location>
</feature>
<evidence type="ECO:0000256" key="1">
    <source>
        <dbReference type="SAM" id="Phobius"/>
    </source>
</evidence>
<protein>
    <submittedName>
        <fullName evidence="2">Uncharacterized protein</fullName>
    </submittedName>
</protein>
<feature type="transmembrane region" description="Helical" evidence="1">
    <location>
        <begin position="6"/>
        <end position="22"/>
    </location>
</feature>
<reference evidence="2 3" key="1">
    <citation type="submission" date="2019-08" db="EMBL/GenBank/DDBJ databases">
        <title>Bacillus genomes from the desert of Cuatro Cienegas, Coahuila.</title>
        <authorList>
            <person name="Olmedo-Alvarez G."/>
        </authorList>
    </citation>
    <scope>NUCLEOTIDE SEQUENCE [LARGE SCALE GENOMIC DNA]</scope>
    <source>
        <strain evidence="2 3">CH451a_14T</strain>
    </source>
</reference>
<keyword evidence="1" id="KW-1133">Transmembrane helix</keyword>
<keyword evidence="1" id="KW-0812">Transmembrane</keyword>
<feature type="transmembrane region" description="Helical" evidence="1">
    <location>
        <begin position="134"/>
        <end position="153"/>
    </location>
</feature>
<name>A0A5D4TW82_9BACI</name>
<dbReference type="OrthoDB" id="2965169at2"/>
<dbReference type="Proteomes" id="UP000325054">
    <property type="component" value="Unassembled WGS sequence"/>
</dbReference>
<dbReference type="RefSeq" id="WP_148991686.1">
    <property type="nucleotide sequence ID" value="NZ_VTEW01000007.1"/>
</dbReference>